<evidence type="ECO:0000259" key="9">
    <source>
        <dbReference type="Pfam" id="PF24817"/>
    </source>
</evidence>
<protein>
    <submittedName>
        <fullName evidence="11">WD repeat and HMG-box DNA-binding protein 1</fullName>
    </submittedName>
</protein>
<evidence type="ECO:0000259" key="7">
    <source>
        <dbReference type="Pfam" id="PF12341"/>
    </source>
</evidence>
<evidence type="ECO:0000256" key="5">
    <source>
        <dbReference type="PROSITE-ProRule" id="PRU00221"/>
    </source>
</evidence>
<dbReference type="InterPro" id="IPR057646">
    <property type="entry name" value="WD40_WDHD1_1st"/>
</dbReference>
<feature type="repeat" description="WD" evidence="5">
    <location>
        <begin position="132"/>
        <end position="173"/>
    </location>
</feature>
<dbReference type="GeneID" id="107274755"/>
<evidence type="ECO:0000256" key="6">
    <source>
        <dbReference type="SAM" id="MobiDB-lite"/>
    </source>
</evidence>
<dbReference type="PROSITE" id="PS50082">
    <property type="entry name" value="WD_REPEATS_2"/>
    <property type="match status" value="1"/>
</dbReference>
<dbReference type="CTD" id="36551"/>
<dbReference type="InterPro" id="IPR022100">
    <property type="entry name" value="WDHD1/CFT4_beta-prop_2nd"/>
</dbReference>
<dbReference type="InterPro" id="IPR015943">
    <property type="entry name" value="WD40/YVTN_repeat-like_dom_sf"/>
</dbReference>
<dbReference type="Proteomes" id="UP000694920">
    <property type="component" value="Unplaced"/>
</dbReference>
<evidence type="ECO:0000313" key="10">
    <source>
        <dbReference type="Proteomes" id="UP000694920"/>
    </source>
</evidence>
<evidence type="ECO:0000313" key="11">
    <source>
        <dbReference type="RefSeq" id="XP_015609721.1"/>
    </source>
</evidence>
<keyword evidence="4" id="KW-0539">Nucleus</keyword>
<feature type="domain" description="WDHD1/CFT4 second beta-propeller" evidence="7">
    <location>
        <begin position="385"/>
        <end position="669"/>
    </location>
</feature>
<dbReference type="GO" id="GO:0006281">
    <property type="term" value="P:DNA repair"/>
    <property type="evidence" value="ECO:0007669"/>
    <property type="project" value="TreeGrafter"/>
</dbReference>
<dbReference type="KEGG" id="ccin:107274755"/>
<dbReference type="InterPro" id="IPR048591">
    <property type="entry name" value="WDHD1/CFT4_hel"/>
</dbReference>
<evidence type="ECO:0000256" key="4">
    <source>
        <dbReference type="ARBA" id="ARBA00023242"/>
    </source>
</evidence>
<keyword evidence="3" id="KW-0677">Repeat</keyword>
<dbReference type="Pfam" id="PF24817">
    <property type="entry name" value="WD40_WDHD1_1st"/>
    <property type="match status" value="1"/>
</dbReference>
<dbReference type="PROSITE" id="PS50294">
    <property type="entry name" value="WD_REPEATS_REGION"/>
    <property type="match status" value="1"/>
</dbReference>
<accession>A0AAJ7CFP6</accession>
<organism evidence="10 11">
    <name type="scientific">Cephus cinctus</name>
    <name type="common">Wheat stem sawfly</name>
    <dbReference type="NCBI Taxonomy" id="211228"/>
    <lineage>
        <taxon>Eukaryota</taxon>
        <taxon>Metazoa</taxon>
        <taxon>Ecdysozoa</taxon>
        <taxon>Arthropoda</taxon>
        <taxon>Hexapoda</taxon>
        <taxon>Insecta</taxon>
        <taxon>Pterygota</taxon>
        <taxon>Neoptera</taxon>
        <taxon>Endopterygota</taxon>
        <taxon>Hymenoptera</taxon>
        <taxon>Cephoidea</taxon>
        <taxon>Cephidae</taxon>
        <taxon>Cephus</taxon>
    </lineage>
</organism>
<evidence type="ECO:0000256" key="1">
    <source>
        <dbReference type="ARBA" id="ARBA00004123"/>
    </source>
</evidence>
<feature type="domain" description="WDHD1/CFT4 helical bundle" evidence="8">
    <location>
        <begin position="686"/>
        <end position="754"/>
    </location>
</feature>
<dbReference type="InterPro" id="IPR019775">
    <property type="entry name" value="WD40_repeat_CS"/>
</dbReference>
<feature type="region of interest" description="Disordered" evidence="6">
    <location>
        <begin position="887"/>
        <end position="934"/>
    </location>
</feature>
<evidence type="ECO:0000256" key="2">
    <source>
        <dbReference type="ARBA" id="ARBA00022574"/>
    </source>
</evidence>
<dbReference type="Pfam" id="PF12341">
    <property type="entry name" value="Mcl1_mid"/>
    <property type="match status" value="1"/>
</dbReference>
<dbReference type="PANTHER" id="PTHR19932">
    <property type="entry name" value="WD REPEAT AND HMG-BOX DNA BINDING PROTEIN"/>
    <property type="match status" value="1"/>
</dbReference>
<dbReference type="Pfam" id="PF20946">
    <property type="entry name" value="Ctf4_C"/>
    <property type="match status" value="1"/>
</dbReference>
<name>A0AAJ7CFP6_CEPCN</name>
<sequence>MPLIVKPTRYAHREGHTDVCYFTGEKGGLITCGADGDVRTWLNLLDDDPAASCIAEQATTVVSKNGKLYVGTDDNKVQILTYPDLEKEGIVTRFSAAISAISTAKNSNLIVSGACDMRIQVTNIKTSDSIELTGHQAPILGLSLDPKEEFVASSSADGSIRVWNIKEKRIVHIWENVVPKCNSFFTAKTYSTPSFHPEDGRVLAYPHGKEIVIIERYTWKELFKLRCSELKTELSICKFSECGTRLAGSSIYGEVAVWDIVNKELIGYVEHQQNAKITALCWSLDKANEIAFCDSLGQLSCIDVIGDSNYSAESISTSVTNDNETADLLLNNDDEDDDNENENVISLDRIKASVNLEGDDNDTDAGSERPPSVTRIIAPEIEVQKPFQPGSSPVHLLSRYMVWNDIGMVRHYTSEDAEEPSIEVEFHDVSVHHSIHINNYLHHTLAALSTQALALACSTDGSLSKIVVVSLQGWGSGNKEWSLDLPEGEQALCLAAGDNFIAVATTTRHIRLYMIGGTQREIIALPGPPVAMNAYQNYLVVAYHTGLGVKKDQSMAMMWIRIRGPNLRSQTLTVPLSPSSELMWLGISDMGSPTIMDAEGFIKMYDKKACLWRVVCDTDTQCKGKLDNFFIIGVSEAEQKVRCVLCRGSHYPPTTPRPTVTEIPLVLPLCDAQSEQAEKEAKLWQLGNDPLGQEQILLSLIAIACRNNMQYRAVDLCQEIASPKIIELAMKYAARLNQMALVKKFESIAESKDQEEKDEVGEIKEDGFDNHHQALIEDSESSILTPVIQKQADVEIRPLPISYRRSNPFLKSGNSPAAKGLRVLDTLPDKTQKPKPTPSPTLKSKPKAAAKKENFVSWYSKHKNDMHEEFPELNTVELTKIALKRYKEVDASPQTSTEKVSDVKKRKLSDTESDLDSQPKRATQNKLSSFTFDK</sequence>
<keyword evidence="2 5" id="KW-0853">WD repeat</keyword>
<dbReference type="Gene3D" id="2.130.10.10">
    <property type="entry name" value="YVTN repeat-like/Quinoprotein amine dehydrogenase"/>
    <property type="match status" value="2"/>
</dbReference>
<keyword evidence="11" id="KW-0238">DNA-binding</keyword>
<feature type="compositionally biased region" description="Polar residues" evidence="6">
    <location>
        <begin position="920"/>
        <end position="934"/>
    </location>
</feature>
<dbReference type="InterPro" id="IPR036322">
    <property type="entry name" value="WD40_repeat_dom_sf"/>
</dbReference>
<dbReference type="SMART" id="SM00320">
    <property type="entry name" value="WD40"/>
    <property type="match status" value="5"/>
</dbReference>
<dbReference type="SUPFAM" id="SSF50978">
    <property type="entry name" value="WD40 repeat-like"/>
    <property type="match status" value="2"/>
</dbReference>
<dbReference type="RefSeq" id="XP_015609721.1">
    <property type="nucleotide sequence ID" value="XM_015754235.2"/>
</dbReference>
<dbReference type="GO" id="GO:0003682">
    <property type="term" value="F:chromatin binding"/>
    <property type="evidence" value="ECO:0007669"/>
    <property type="project" value="TreeGrafter"/>
</dbReference>
<dbReference type="InterPro" id="IPR001680">
    <property type="entry name" value="WD40_rpt"/>
</dbReference>
<dbReference type="GO" id="GO:0006261">
    <property type="term" value="P:DNA-templated DNA replication"/>
    <property type="evidence" value="ECO:0007669"/>
    <property type="project" value="TreeGrafter"/>
</dbReference>
<dbReference type="GO" id="GO:0043596">
    <property type="term" value="C:nuclear replication fork"/>
    <property type="evidence" value="ECO:0007669"/>
    <property type="project" value="TreeGrafter"/>
</dbReference>
<dbReference type="PANTHER" id="PTHR19932:SF10">
    <property type="entry name" value="WD REPEAT AND HMG-BOX DNA-BINDING PROTEIN 1"/>
    <property type="match status" value="1"/>
</dbReference>
<reference evidence="11" key="1">
    <citation type="submission" date="2025-08" db="UniProtKB">
        <authorList>
            <consortium name="RefSeq"/>
        </authorList>
    </citation>
    <scope>IDENTIFICATION</scope>
</reference>
<dbReference type="PROSITE" id="PS00678">
    <property type="entry name" value="WD_REPEATS_1"/>
    <property type="match status" value="1"/>
</dbReference>
<comment type="subcellular location">
    <subcellularLocation>
        <location evidence="1">Nucleus</location>
    </subcellularLocation>
</comment>
<gene>
    <name evidence="11" type="primary">LOC107274755</name>
</gene>
<evidence type="ECO:0000256" key="3">
    <source>
        <dbReference type="ARBA" id="ARBA00022737"/>
    </source>
</evidence>
<feature type="region of interest" description="Disordered" evidence="6">
    <location>
        <begin position="807"/>
        <end position="849"/>
    </location>
</feature>
<keyword evidence="10" id="KW-1185">Reference proteome</keyword>
<dbReference type="GO" id="GO:0003677">
    <property type="term" value="F:DNA binding"/>
    <property type="evidence" value="ECO:0007669"/>
    <property type="project" value="UniProtKB-KW"/>
</dbReference>
<proteinExistence type="predicted"/>
<feature type="domain" description="WDHD1 first WD40" evidence="9">
    <location>
        <begin position="9"/>
        <end position="300"/>
    </location>
</feature>
<dbReference type="AlphaFoldDB" id="A0AAJ7CFP6"/>
<evidence type="ECO:0000259" key="8">
    <source>
        <dbReference type="Pfam" id="PF20946"/>
    </source>
</evidence>
<dbReference type="GO" id="GO:0000278">
    <property type="term" value="P:mitotic cell cycle"/>
    <property type="evidence" value="ECO:0007669"/>
    <property type="project" value="TreeGrafter"/>
</dbReference>